<dbReference type="EMBL" id="LGPB01000140">
    <property type="protein sequence ID" value="KRG09388.1"/>
    <property type="molecule type" value="Genomic_DNA"/>
</dbReference>
<dbReference type="Proteomes" id="UP000053881">
    <property type="component" value="Unassembled WGS sequence"/>
</dbReference>
<dbReference type="EMBL" id="LDJR01000057">
    <property type="protein sequence ID" value="OAK68109.1"/>
    <property type="molecule type" value="Genomic_DNA"/>
</dbReference>
<reference evidence="2 4" key="2">
    <citation type="submission" date="2015-06" db="EMBL/GenBank/DDBJ databases">
        <title>Genome sequencing project of Bacillus galactosidilyticus PL133.</title>
        <authorList>
            <person name="Gaiero J."/>
            <person name="Nicol R."/>
            <person name="Habash M."/>
        </authorList>
    </citation>
    <scope>NUCLEOTIDE SEQUENCE [LARGE SCALE GENOMIC DNA]</scope>
    <source>
        <strain evidence="2 4">PL133</strain>
    </source>
</reference>
<feature type="region of interest" description="Disordered" evidence="1">
    <location>
        <begin position="1"/>
        <end position="31"/>
    </location>
</feature>
<evidence type="ECO:0000313" key="4">
    <source>
        <dbReference type="Proteomes" id="UP000053881"/>
    </source>
</evidence>
<gene>
    <name evidence="3" type="ORF">ABB05_16215</name>
    <name evidence="2" type="ORF">ACA29_23425</name>
</gene>
<feature type="region of interest" description="Disordered" evidence="1">
    <location>
        <begin position="84"/>
        <end position="111"/>
    </location>
</feature>
<evidence type="ECO:0000313" key="3">
    <source>
        <dbReference type="EMBL" id="OAK68109.1"/>
    </source>
</evidence>
<dbReference type="Gene3D" id="1.20.5.170">
    <property type="match status" value="1"/>
</dbReference>
<proteinExistence type="predicted"/>
<reference evidence="3 5" key="1">
    <citation type="submission" date="2015-05" db="EMBL/GenBank/DDBJ databases">
        <title>Comparison of genome.</title>
        <authorList>
            <person name="Zheng Z."/>
            <person name="Sun M."/>
        </authorList>
    </citation>
    <scope>NUCLEOTIDE SEQUENCE [LARGE SCALE GENOMIC DNA]</scope>
    <source>
        <strain evidence="3 5">G25-74</strain>
    </source>
</reference>
<evidence type="ECO:0000313" key="5">
    <source>
        <dbReference type="Proteomes" id="UP000077881"/>
    </source>
</evidence>
<accession>A0A0Q9XM02</accession>
<protein>
    <submittedName>
        <fullName evidence="2">Uncharacterized protein</fullName>
    </submittedName>
</protein>
<dbReference type="AlphaFoldDB" id="A0A0Q9XM02"/>
<sequence length="111" mass="13094">MSFRQQMPMPFSNQMPFPGQVMPQLQGDMSQQPMYGEFSQQDDMQAKHFFPGTPNQSSLNRRVDQLENQVRRLERQFNRLERRVSRLEGQGSYPGFPGHQGRPEYDETGYY</sequence>
<dbReference type="PATRIC" id="fig|217031.4.peg.7903"/>
<evidence type="ECO:0000313" key="2">
    <source>
        <dbReference type="EMBL" id="KRG09388.1"/>
    </source>
</evidence>
<name>A0A0Q9XM02_9BACI</name>
<dbReference type="RefSeq" id="WP_057982128.1">
    <property type="nucleotide sequence ID" value="NZ_JAGGKH010000009.1"/>
</dbReference>
<organism evidence="2 4">
    <name type="scientific">Lederbergia galactosidilytica</name>
    <dbReference type="NCBI Taxonomy" id="217031"/>
    <lineage>
        <taxon>Bacteria</taxon>
        <taxon>Bacillati</taxon>
        <taxon>Bacillota</taxon>
        <taxon>Bacilli</taxon>
        <taxon>Bacillales</taxon>
        <taxon>Bacillaceae</taxon>
        <taxon>Lederbergia</taxon>
    </lineage>
</organism>
<comment type="caution">
    <text evidence="2">The sequence shown here is derived from an EMBL/GenBank/DDBJ whole genome shotgun (WGS) entry which is preliminary data.</text>
</comment>
<keyword evidence="5" id="KW-1185">Reference proteome</keyword>
<dbReference type="Proteomes" id="UP000077881">
    <property type="component" value="Unassembled WGS sequence"/>
</dbReference>
<evidence type="ECO:0000256" key="1">
    <source>
        <dbReference type="SAM" id="MobiDB-lite"/>
    </source>
</evidence>